<proteinExistence type="predicted"/>
<dbReference type="HOGENOM" id="CLU_2645818_0_0_2"/>
<name>U1N088_9EURY</name>
<protein>
    <submittedName>
        <fullName evidence="1">Uncharacterized protein</fullName>
    </submittedName>
</protein>
<reference evidence="1 2" key="1">
    <citation type="journal article" date="2013" name="PLoS ONE">
        <title>Assembly-driven community genomics of a hypersaline microbial ecosystem.</title>
        <authorList>
            <person name="Podell S."/>
            <person name="Ugalde J.A."/>
            <person name="Narasingarao P."/>
            <person name="Banfield J.F."/>
            <person name="Heidelberg K.B."/>
            <person name="Allen E.E."/>
        </authorList>
    </citation>
    <scope>NUCLEOTIDE SEQUENCE [LARGE SCALE GENOMIC DNA]</scope>
    <source>
        <strain evidence="2">J07HQW2</strain>
    </source>
</reference>
<organism evidence="1 2">
    <name type="scientific">Haloquadratum walsbyi J07HQW2</name>
    <dbReference type="NCBI Taxonomy" id="1238425"/>
    <lineage>
        <taxon>Archaea</taxon>
        <taxon>Methanobacteriati</taxon>
        <taxon>Methanobacteriota</taxon>
        <taxon>Stenosarchaea group</taxon>
        <taxon>Halobacteria</taxon>
        <taxon>Halobacteriales</taxon>
        <taxon>Haloferacaceae</taxon>
        <taxon>Haloquadratum</taxon>
    </lineage>
</organism>
<dbReference type="EMBL" id="KE356561">
    <property type="protein sequence ID" value="ERG96204.1"/>
    <property type="molecule type" value="Genomic_DNA"/>
</dbReference>
<dbReference type="AlphaFoldDB" id="U1N088"/>
<accession>U1N088</accession>
<evidence type="ECO:0000313" key="2">
    <source>
        <dbReference type="Proteomes" id="UP000030710"/>
    </source>
</evidence>
<evidence type="ECO:0000313" key="1">
    <source>
        <dbReference type="EMBL" id="ERG96204.1"/>
    </source>
</evidence>
<gene>
    <name evidence="1" type="ORF">J07HQW2_02679</name>
</gene>
<sequence>MNSNQALDHGVPAYVVNSADSIQTVDLAGIGRESYFQCMSAHQSQEAIQCLFSEEAGFENEYRCIECGSVALLRLR</sequence>
<dbReference type="Proteomes" id="UP000030710">
    <property type="component" value="Unassembled WGS sequence"/>
</dbReference>